<accession>A0ABV3Z8S1</accession>
<comment type="caution">
    <text evidence="2">The sequence shown here is derived from an EMBL/GenBank/DDBJ whole genome shotgun (WGS) entry which is preliminary data.</text>
</comment>
<dbReference type="RefSeq" id="WP_369314618.1">
    <property type="nucleotide sequence ID" value="NZ_JBEHZE010000002.1"/>
</dbReference>
<dbReference type="InterPro" id="IPR003779">
    <property type="entry name" value="CMD-like"/>
</dbReference>
<feature type="domain" description="Carboxymuconolactone decarboxylase-like" evidence="1">
    <location>
        <begin position="12"/>
        <end position="93"/>
    </location>
</feature>
<gene>
    <name evidence="2" type="ORF">ABFZ84_13545</name>
</gene>
<dbReference type="NCBIfam" id="TIGR00778">
    <property type="entry name" value="ahpD_dom"/>
    <property type="match status" value="1"/>
</dbReference>
<dbReference type="EMBL" id="JBEHZE010000002">
    <property type="protein sequence ID" value="MEX6634572.1"/>
    <property type="molecule type" value="Genomic_DNA"/>
</dbReference>
<organism evidence="2 3">
    <name type="scientific">Hyphococcus lacteus</name>
    <dbReference type="NCBI Taxonomy" id="3143536"/>
    <lineage>
        <taxon>Bacteria</taxon>
        <taxon>Pseudomonadati</taxon>
        <taxon>Pseudomonadota</taxon>
        <taxon>Alphaproteobacteria</taxon>
        <taxon>Parvularculales</taxon>
        <taxon>Parvularculaceae</taxon>
        <taxon>Hyphococcus</taxon>
    </lineage>
</organism>
<dbReference type="InterPro" id="IPR004675">
    <property type="entry name" value="AhpD_core"/>
</dbReference>
<dbReference type="SUPFAM" id="SSF69118">
    <property type="entry name" value="AhpD-like"/>
    <property type="match status" value="1"/>
</dbReference>
<dbReference type="Gene3D" id="1.20.1290.10">
    <property type="entry name" value="AhpD-like"/>
    <property type="match status" value="1"/>
</dbReference>
<dbReference type="PANTHER" id="PTHR34846">
    <property type="entry name" value="4-CARBOXYMUCONOLACTONE DECARBOXYLASE FAMILY PROTEIN (AFU_ORTHOLOGUE AFUA_6G11590)"/>
    <property type="match status" value="1"/>
</dbReference>
<name>A0ABV3Z8S1_9PROT</name>
<dbReference type="InterPro" id="IPR029032">
    <property type="entry name" value="AhpD-like"/>
</dbReference>
<dbReference type="Pfam" id="PF02627">
    <property type="entry name" value="CMD"/>
    <property type="match status" value="1"/>
</dbReference>
<dbReference type="Proteomes" id="UP001560685">
    <property type="component" value="Unassembled WGS sequence"/>
</dbReference>
<evidence type="ECO:0000313" key="2">
    <source>
        <dbReference type="EMBL" id="MEX6634572.1"/>
    </source>
</evidence>
<reference evidence="2 3" key="1">
    <citation type="submission" date="2024-05" db="EMBL/GenBank/DDBJ databases">
        <title>Three bacterial strains, DH-69, EH-24, and ECK-19 isolated from coastal sediments.</title>
        <authorList>
            <person name="Ye Y.-Q."/>
            <person name="Du Z.-J."/>
        </authorList>
    </citation>
    <scope>NUCLEOTIDE SEQUENCE [LARGE SCALE GENOMIC DNA]</scope>
    <source>
        <strain evidence="2 3">ECK-19</strain>
    </source>
</reference>
<evidence type="ECO:0000259" key="1">
    <source>
        <dbReference type="Pfam" id="PF02627"/>
    </source>
</evidence>
<sequence>MKTRLDYHSKHPAAFKALLQFSQYVETTNLEHSLLELVKIRASQINACAFCVHMHTRDARKAGETEARLYLLSAWRESSLFSPRERAALLWTETITQLTGQPVSDEIYNEVLEHFLEEDLIDLTVSIGMINVWNRMNAAFQLAHPVEPMELAS</sequence>
<dbReference type="PANTHER" id="PTHR34846:SF10">
    <property type="entry name" value="CYTOPLASMIC PROTEIN"/>
    <property type="match status" value="1"/>
</dbReference>
<evidence type="ECO:0000313" key="3">
    <source>
        <dbReference type="Proteomes" id="UP001560685"/>
    </source>
</evidence>
<proteinExistence type="predicted"/>
<protein>
    <submittedName>
        <fullName evidence="2">Carboxymuconolactone decarboxylase family protein</fullName>
    </submittedName>
</protein>
<keyword evidence="3" id="KW-1185">Reference proteome</keyword>